<comment type="caution">
    <text evidence="2">The sequence shown here is derived from an EMBL/GenBank/DDBJ whole genome shotgun (WGS) entry which is preliminary data.</text>
</comment>
<dbReference type="AlphaFoldDB" id="A0A3M0DB05"/>
<organism evidence="2 3">
    <name type="scientific">Haloplanus aerogenes</name>
    <dbReference type="NCBI Taxonomy" id="660522"/>
    <lineage>
        <taxon>Archaea</taxon>
        <taxon>Methanobacteriati</taxon>
        <taxon>Methanobacteriota</taxon>
        <taxon>Stenosarchaea group</taxon>
        <taxon>Halobacteria</taxon>
        <taxon>Halobacteriales</taxon>
        <taxon>Haloferacaceae</taxon>
        <taxon>Haloplanus</taxon>
    </lineage>
</organism>
<sequence length="105" mass="11968">MFPHEACDWLDVPRSERDEHEITDVLARAIAHLVDKATIVDDVFRGYADPATSPLARRPVRSRDLRWDGRDPPTPFPGENGTLDVERARDRFATRGIATRTTVTW</sequence>
<reference evidence="2 3" key="1">
    <citation type="journal article" date="2015" name="Stand. Genomic Sci.">
        <title>Genomic Encyclopedia of Bacterial and Archaeal Type Strains, Phase III: the genomes of soil and plant-associated and newly described type strains.</title>
        <authorList>
            <person name="Whitman W.B."/>
            <person name="Woyke T."/>
            <person name="Klenk H.P."/>
            <person name="Zhou Y."/>
            <person name="Lilburn T.G."/>
            <person name="Beck B.J."/>
            <person name="De Vos P."/>
            <person name="Vandamme P."/>
            <person name="Eisen J.A."/>
            <person name="Garrity G."/>
            <person name="Hugenholtz P."/>
            <person name="Kyrpides N.C."/>
        </authorList>
    </citation>
    <scope>NUCLEOTIDE SEQUENCE [LARGE SCALE GENOMIC DNA]</scope>
    <source>
        <strain evidence="2 3">CGMCC 1.10124</strain>
    </source>
</reference>
<evidence type="ECO:0000256" key="1">
    <source>
        <dbReference type="SAM" id="MobiDB-lite"/>
    </source>
</evidence>
<evidence type="ECO:0000313" key="2">
    <source>
        <dbReference type="EMBL" id="RMB18507.1"/>
    </source>
</evidence>
<evidence type="ECO:0000313" key="3">
    <source>
        <dbReference type="Proteomes" id="UP000277326"/>
    </source>
</evidence>
<name>A0A3M0DB05_9EURY</name>
<protein>
    <submittedName>
        <fullName evidence="2">Uncharacterized protein</fullName>
    </submittedName>
</protein>
<gene>
    <name evidence="2" type="ORF">ATH50_1968</name>
</gene>
<dbReference type="RefSeq" id="WP_394338929.1">
    <property type="nucleotide sequence ID" value="NZ_CP034145.1"/>
</dbReference>
<dbReference type="EMBL" id="REFS01000003">
    <property type="protein sequence ID" value="RMB18507.1"/>
    <property type="molecule type" value="Genomic_DNA"/>
</dbReference>
<dbReference type="Gene3D" id="3.10.105.10">
    <property type="entry name" value="Dipeptide-binding Protein, Domain 3"/>
    <property type="match status" value="1"/>
</dbReference>
<feature type="region of interest" description="Disordered" evidence="1">
    <location>
        <begin position="63"/>
        <end position="82"/>
    </location>
</feature>
<proteinExistence type="predicted"/>
<dbReference type="Proteomes" id="UP000277326">
    <property type="component" value="Unassembled WGS sequence"/>
</dbReference>
<accession>A0A3M0DB05</accession>
<dbReference type="GeneID" id="95972983"/>